<feature type="compositionally biased region" description="Pro residues" evidence="1">
    <location>
        <begin position="1"/>
        <end position="18"/>
    </location>
</feature>
<accession>A0A921QXJ4</accession>
<evidence type="ECO:0000313" key="3">
    <source>
        <dbReference type="Proteomes" id="UP000807115"/>
    </source>
</evidence>
<dbReference type="Proteomes" id="UP000807115">
    <property type="component" value="Chromosome 5"/>
</dbReference>
<comment type="caution">
    <text evidence="2">The sequence shown here is derived from an EMBL/GenBank/DDBJ whole genome shotgun (WGS) entry which is preliminary data.</text>
</comment>
<feature type="region of interest" description="Disordered" evidence="1">
    <location>
        <begin position="1"/>
        <end position="22"/>
    </location>
</feature>
<proteinExistence type="predicted"/>
<dbReference type="AlphaFoldDB" id="A0A921QXJ4"/>
<protein>
    <submittedName>
        <fullName evidence="2">Uncharacterized protein</fullName>
    </submittedName>
</protein>
<sequence>MRPSPNTPLPLLPPPPPQANITHPYALHDAARGAPPSAREVCFAPRIRRPTRRLVRVTPRPGHPARRRALSSCRAAWAPPPHGAWSWSASSQSVPAREASASTTR</sequence>
<evidence type="ECO:0000313" key="2">
    <source>
        <dbReference type="EMBL" id="KAG0528630.1"/>
    </source>
</evidence>
<reference evidence="2" key="2">
    <citation type="submission" date="2020-10" db="EMBL/GenBank/DDBJ databases">
        <authorList>
            <person name="Cooper E.A."/>
            <person name="Brenton Z.W."/>
            <person name="Flinn B.S."/>
            <person name="Jenkins J."/>
            <person name="Shu S."/>
            <person name="Flowers D."/>
            <person name="Luo F."/>
            <person name="Wang Y."/>
            <person name="Xia P."/>
            <person name="Barry K."/>
            <person name="Daum C."/>
            <person name="Lipzen A."/>
            <person name="Yoshinaga Y."/>
            <person name="Schmutz J."/>
            <person name="Saski C."/>
            <person name="Vermerris W."/>
            <person name="Kresovich S."/>
        </authorList>
    </citation>
    <scope>NUCLEOTIDE SEQUENCE</scope>
</reference>
<organism evidence="2 3">
    <name type="scientific">Sorghum bicolor</name>
    <name type="common">Sorghum</name>
    <name type="synonym">Sorghum vulgare</name>
    <dbReference type="NCBI Taxonomy" id="4558"/>
    <lineage>
        <taxon>Eukaryota</taxon>
        <taxon>Viridiplantae</taxon>
        <taxon>Streptophyta</taxon>
        <taxon>Embryophyta</taxon>
        <taxon>Tracheophyta</taxon>
        <taxon>Spermatophyta</taxon>
        <taxon>Magnoliopsida</taxon>
        <taxon>Liliopsida</taxon>
        <taxon>Poales</taxon>
        <taxon>Poaceae</taxon>
        <taxon>PACMAD clade</taxon>
        <taxon>Panicoideae</taxon>
        <taxon>Andropogonodae</taxon>
        <taxon>Andropogoneae</taxon>
        <taxon>Sorghinae</taxon>
        <taxon>Sorghum</taxon>
    </lineage>
</organism>
<feature type="compositionally biased region" description="Polar residues" evidence="1">
    <location>
        <begin position="87"/>
        <end position="105"/>
    </location>
</feature>
<gene>
    <name evidence="2" type="ORF">BDA96_05G028100</name>
</gene>
<reference evidence="2" key="1">
    <citation type="journal article" date="2019" name="BMC Genomics">
        <title>A new reference genome for Sorghum bicolor reveals high levels of sequence similarity between sweet and grain genotypes: implications for the genetics of sugar metabolism.</title>
        <authorList>
            <person name="Cooper E.A."/>
            <person name="Brenton Z.W."/>
            <person name="Flinn B.S."/>
            <person name="Jenkins J."/>
            <person name="Shu S."/>
            <person name="Flowers D."/>
            <person name="Luo F."/>
            <person name="Wang Y."/>
            <person name="Xia P."/>
            <person name="Barry K."/>
            <person name="Daum C."/>
            <person name="Lipzen A."/>
            <person name="Yoshinaga Y."/>
            <person name="Schmutz J."/>
            <person name="Saski C."/>
            <person name="Vermerris W."/>
            <person name="Kresovich S."/>
        </authorList>
    </citation>
    <scope>NUCLEOTIDE SEQUENCE</scope>
</reference>
<dbReference type="EMBL" id="CM027684">
    <property type="protein sequence ID" value="KAG0528630.1"/>
    <property type="molecule type" value="Genomic_DNA"/>
</dbReference>
<evidence type="ECO:0000256" key="1">
    <source>
        <dbReference type="SAM" id="MobiDB-lite"/>
    </source>
</evidence>
<name>A0A921QXJ4_SORBI</name>
<feature type="region of interest" description="Disordered" evidence="1">
    <location>
        <begin position="79"/>
        <end position="105"/>
    </location>
</feature>